<dbReference type="InterPro" id="IPR051120">
    <property type="entry name" value="ABC_AA/LPS_Transport"/>
</dbReference>
<dbReference type="SMART" id="SM00382">
    <property type="entry name" value="AAA"/>
    <property type="match status" value="1"/>
</dbReference>
<keyword evidence="1" id="KW-0813">Transport</keyword>
<dbReference type="PROSITE" id="PS00211">
    <property type="entry name" value="ABC_TRANSPORTER_1"/>
    <property type="match status" value="1"/>
</dbReference>
<proteinExistence type="predicted"/>
<keyword evidence="2" id="KW-0547">Nucleotide-binding</keyword>
<evidence type="ECO:0000259" key="5">
    <source>
        <dbReference type="PROSITE" id="PS50893"/>
    </source>
</evidence>
<evidence type="ECO:0000256" key="4">
    <source>
        <dbReference type="SAM" id="MobiDB-lite"/>
    </source>
</evidence>
<accession>A0ABP4EKD3</accession>
<name>A0ABP4EKD3_9ACTN</name>
<dbReference type="Proteomes" id="UP001499987">
    <property type="component" value="Unassembled WGS sequence"/>
</dbReference>
<dbReference type="CDD" id="cd03219">
    <property type="entry name" value="ABC_Mj1267_LivG_branched"/>
    <property type="match status" value="1"/>
</dbReference>
<dbReference type="InterPro" id="IPR032823">
    <property type="entry name" value="BCA_ABC_TP_C"/>
</dbReference>
<evidence type="ECO:0000256" key="2">
    <source>
        <dbReference type="ARBA" id="ARBA00022741"/>
    </source>
</evidence>
<evidence type="ECO:0000256" key="3">
    <source>
        <dbReference type="ARBA" id="ARBA00022840"/>
    </source>
</evidence>
<feature type="region of interest" description="Disordered" evidence="4">
    <location>
        <begin position="1"/>
        <end position="52"/>
    </location>
</feature>
<dbReference type="SUPFAM" id="SSF52540">
    <property type="entry name" value="P-loop containing nucleoside triphosphate hydrolases"/>
    <property type="match status" value="1"/>
</dbReference>
<keyword evidence="3" id="KW-0067">ATP-binding</keyword>
<dbReference type="Pfam" id="PF12399">
    <property type="entry name" value="BCA_ABC_TP_C"/>
    <property type="match status" value="1"/>
</dbReference>
<dbReference type="InterPro" id="IPR027417">
    <property type="entry name" value="P-loop_NTPase"/>
</dbReference>
<feature type="domain" description="ABC transporter" evidence="5">
    <location>
        <begin position="62"/>
        <end position="304"/>
    </location>
</feature>
<feature type="compositionally biased region" description="Low complexity" evidence="4">
    <location>
        <begin position="1"/>
        <end position="19"/>
    </location>
</feature>
<dbReference type="InterPro" id="IPR003439">
    <property type="entry name" value="ABC_transporter-like_ATP-bd"/>
</dbReference>
<organism evidence="6 7">
    <name type="scientific">Kitasatospora arboriphila</name>
    <dbReference type="NCBI Taxonomy" id="258052"/>
    <lineage>
        <taxon>Bacteria</taxon>
        <taxon>Bacillati</taxon>
        <taxon>Actinomycetota</taxon>
        <taxon>Actinomycetes</taxon>
        <taxon>Kitasatosporales</taxon>
        <taxon>Streptomycetaceae</taxon>
        <taxon>Kitasatospora</taxon>
    </lineage>
</organism>
<keyword evidence="7" id="KW-1185">Reference proteome</keyword>
<evidence type="ECO:0000313" key="7">
    <source>
        <dbReference type="Proteomes" id="UP001499987"/>
    </source>
</evidence>
<sequence>MEQPSASGPGAGPSGAAAGLPGETVLSGQAGLRGQPGVSGQAGVPRPVGGSTAAVRTAEPVLRLTGLGWSVRGVPIVEDVSFTVGEGEFVAFIGPNGAGKTSLFNLISGIYPASHGTLELDGADITDLPVHARARRGIGRTFQTSSLWGGMTVAEHVRLAAQGAAGPAASYRFWRRADRYSAQVAETLERTDLGHRADTVANALSHGEKRKLELAVLLVAEPRLILLDEPMAGVSAEEVPALTELIRSVHRESGRTVLMVEHHMDVLLGLADRLAVMHHGTLLALDTPAAVMADPTVQQAYLGEAL</sequence>
<dbReference type="InterPro" id="IPR017871">
    <property type="entry name" value="ABC_transporter-like_CS"/>
</dbReference>
<dbReference type="InterPro" id="IPR003593">
    <property type="entry name" value="AAA+_ATPase"/>
</dbReference>
<protein>
    <recommendedName>
        <fullName evidence="5">ABC transporter domain-containing protein</fullName>
    </recommendedName>
</protein>
<dbReference type="EMBL" id="BAAALD010000088">
    <property type="protein sequence ID" value="GAA1113370.1"/>
    <property type="molecule type" value="Genomic_DNA"/>
</dbReference>
<comment type="caution">
    <text evidence="6">The sequence shown here is derived from an EMBL/GenBank/DDBJ whole genome shotgun (WGS) entry which is preliminary data.</text>
</comment>
<gene>
    <name evidence="6" type="ORF">GCM10009663_62790</name>
</gene>
<evidence type="ECO:0000313" key="6">
    <source>
        <dbReference type="EMBL" id="GAA1113370.1"/>
    </source>
</evidence>
<dbReference type="Pfam" id="PF00005">
    <property type="entry name" value="ABC_tran"/>
    <property type="match status" value="1"/>
</dbReference>
<dbReference type="PROSITE" id="PS50893">
    <property type="entry name" value="ABC_TRANSPORTER_2"/>
    <property type="match status" value="1"/>
</dbReference>
<dbReference type="Gene3D" id="3.40.50.300">
    <property type="entry name" value="P-loop containing nucleotide triphosphate hydrolases"/>
    <property type="match status" value="1"/>
</dbReference>
<dbReference type="PANTHER" id="PTHR45772:SF3">
    <property type="entry name" value="ABC TRANSPORTER ATP-BINDING PROTEIN"/>
    <property type="match status" value="1"/>
</dbReference>
<dbReference type="PANTHER" id="PTHR45772">
    <property type="entry name" value="CONSERVED COMPONENT OF ABC TRANSPORTER FOR NATURAL AMINO ACIDS-RELATED"/>
    <property type="match status" value="1"/>
</dbReference>
<evidence type="ECO:0000256" key="1">
    <source>
        <dbReference type="ARBA" id="ARBA00022448"/>
    </source>
</evidence>
<reference evidence="7" key="1">
    <citation type="journal article" date="2019" name="Int. J. Syst. Evol. Microbiol.">
        <title>The Global Catalogue of Microorganisms (GCM) 10K type strain sequencing project: providing services to taxonomists for standard genome sequencing and annotation.</title>
        <authorList>
            <consortium name="The Broad Institute Genomics Platform"/>
            <consortium name="The Broad Institute Genome Sequencing Center for Infectious Disease"/>
            <person name="Wu L."/>
            <person name="Ma J."/>
        </authorList>
    </citation>
    <scope>NUCLEOTIDE SEQUENCE [LARGE SCALE GENOMIC DNA]</scope>
    <source>
        <strain evidence="7">JCM 13002</strain>
    </source>
</reference>